<evidence type="ECO:0000313" key="1">
    <source>
        <dbReference type="EMBL" id="KAG8176403.1"/>
    </source>
</evidence>
<accession>A0AAV6TXJ1</accession>
<proteinExistence type="predicted"/>
<dbReference type="AlphaFoldDB" id="A0AAV6TXJ1"/>
<keyword evidence="2" id="KW-1185">Reference proteome</keyword>
<dbReference type="EMBL" id="JAFNEN010000886">
    <property type="protein sequence ID" value="KAG8176403.1"/>
    <property type="molecule type" value="Genomic_DNA"/>
</dbReference>
<reference evidence="1 2" key="1">
    <citation type="journal article" date="2022" name="Nat. Ecol. Evol.">
        <title>A masculinizing supergene underlies an exaggerated male reproductive morph in a spider.</title>
        <authorList>
            <person name="Hendrickx F."/>
            <person name="De Corte Z."/>
            <person name="Sonet G."/>
            <person name="Van Belleghem S.M."/>
            <person name="Kostlbacher S."/>
            <person name="Vangestel C."/>
        </authorList>
    </citation>
    <scope>NUCLEOTIDE SEQUENCE [LARGE SCALE GENOMIC DNA]</scope>
    <source>
        <strain evidence="1">W744_W776</strain>
    </source>
</reference>
<protein>
    <submittedName>
        <fullName evidence="1">Uncharacterized protein</fullName>
    </submittedName>
</protein>
<name>A0AAV6TXJ1_9ARAC</name>
<sequence length="157" mass="16876">MTEDPGPDPAQDVAIVDRGVGLIAAIVEMTGHVPEARRNEQANPRVALEARAETETETKNTGNLAVEAGAILLNNLWGTSSEVGLKAPNLKVEQQTDHLRKLSEKDDYCSAFLFKGAVVCCNWCGEQWQSHGAVVSSGVLSSSRERQVPGIKIRVPA</sequence>
<dbReference type="Proteomes" id="UP000827092">
    <property type="component" value="Unassembled WGS sequence"/>
</dbReference>
<comment type="caution">
    <text evidence="1">The sequence shown here is derived from an EMBL/GenBank/DDBJ whole genome shotgun (WGS) entry which is preliminary data.</text>
</comment>
<gene>
    <name evidence="1" type="ORF">JTE90_012557</name>
</gene>
<evidence type="ECO:0000313" key="2">
    <source>
        <dbReference type="Proteomes" id="UP000827092"/>
    </source>
</evidence>
<organism evidence="1 2">
    <name type="scientific">Oedothorax gibbosus</name>
    <dbReference type="NCBI Taxonomy" id="931172"/>
    <lineage>
        <taxon>Eukaryota</taxon>
        <taxon>Metazoa</taxon>
        <taxon>Ecdysozoa</taxon>
        <taxon>Arthropoda</taxon>
        <taxon>Chelicerata</taxon>
        <taxon>Arachnida</taxon>
        <taxon>Araneae</taxon>
        <taxon>Araneomorphae</taxon>
        <taxon>Entelegynae</taxon>
        <taxon>Araneoidea</taxon>
        <taxon>Linyphiidae</taxon>
        <taxon>Erigoninae</taxon>
        <taxon>Oedothorax</taxon>
    </lineage>
</organism>